<reference evidence="4 5" key="1">
    <citation type="submission" date="2019-03" db="EMBL/GenBank/DDBJ databases">
        <title>Complete Genome Sequence of Paraburkholderia dipogonis ICMP 19430T, a Nitrogen-fixing Symbiont of the South African Invasive Legume Dipogon lignosus in New Zealand.</title>
        <authorList>
            <person name="De Meyer S.E."/>
        </authorList>
    </citation>
    <scope>NUCLEOTIDE SEQUENCE [LARGE SCALE GENOMIC DNA]</scope>
    <source>
        <strain evidence="4 5">ICMP 19430</strain>
    </source>
</reference>
<dbReference type="CDD" id="cd03443">
    <property type="entry name" value="PaaI_thioesterase"/>
    <property type="match status" value="1"/>
</dbReference>
<dbReference type="InterPro" id="IPR039298">
    <property type="entry name" value="ACOT13"/>
</dbReference>
<dbReference type="PANTHER" id="PTHR21660">
    <property type="entry name" value="THIOESTERASE SUPERFAMILY MEMBER-RELATED"/>
    <property type="match status" value="1"/>
</dbReference>
<dbReference type="EMBL" id="SNVI01000008">
    <property type="protein sequence ID" value="TFE36679.1"/>
    <property type="molecule type" value="Genomic_DNA"/>
</dbReference>
<feature type="domain" description="Thioesterase" evidence="3">
    <location>
        <begin position="70"/>
        <end position="141"/>
    </location>
</feature>
<dbReference type="Pfam" id="PF03061">
    <property type="entry name" value="4HBT"/>
    <property type="match status" value="1"/>
</dbReference>
<dbReference type="SUPFAM" id="SSF54637">
    <property type="entry name" value="Thioesterase/thiol ester dehydrase-isomerase"/>
    <property type="match status" value="1"/>
</dbReference>
<dbReference type="InterPro" id="IPR029069">
    <property type="entry name" value="HotDog_dom_sf"/>
</dbReference>
<comment type="similarity">
    <text evidence="1">Belongs to the thioesterase PaaI family.</text>
</comment>
<evidence type="ECO:0000256" key="2">
    <source>
        <dbReference type="ARBA" id="ARBA00022801"/>
    </source>
</evidence>
<dbReference type="Gene3D" id="3.10.129.10">
    <property type="entry name" value="Hotdog Thioesterase"/>
    <property type="match status" value="1"/>
</dbReference>
<comment type="caution">
    <text evidence="4">The sequence shown here is derived from an EMBL/GenBank/DDBJ whole genome shotgun (WGS) entry which is preliminary data.</text>
</comment>
<proteinExistence type="inferred from homology"/>
<evidence type="ECO:0000259" key="3">
    <source>
        <dbReference type="Pfam" id="PF03061"/>
    </source>
</evidence>
<evidence type="ECO:0000313" key="4">
    <source>
        <dbReference type="EMBL" id="TFE36679.1"/>
    </source>
</evidence>
<dbReference type="Proteomes" id="UP000297385">
    <property type="component" value="Unassembled WGS sequence"/>
</dbReference>
<dbReference type="InterPro" id="IPR003736">
    <property type="entry name" value="PAAI_dom"/>
</dbReference>
<keyword evidence="2" id="KW-0378">Hydrolase</keyword>
<accession>A0A4Y8MGX0</accession>
<evidence type="ECO:0000313" key="5">
    <source>
        <dbReference type="Proteomes" id="UP000297385"/>
    </source>
</evidence>
<dbReference type="NCBIfam" id="TIGR00369">
    <property type="entry name" value="unchar_dom_1"/>
    <property type="match status" value="1"/>
</dbReference>
<organism evidence="4 5">
    <name type="scientific">Paraburkholderia dipogonis</name>
    <dbReference type="NCBI Taxonomy" id="1211383"/>
    <lineage>
        <taxon>Bacteria</taxon>
        <taxon>Pseudomonadati</taxon>
        <taxon>Pseudomonadota</taxon>
        <taxon>Betaproteobacteria</taxon>
        <taxon>Burkholderiales</taxon>
        <taxon>Burkholderiaceae</taxon>
        <taxon>Paraburkholderia</taxon>
    </lineage>
</organism>
<gene>
    <name evidence="4" type="ORF">E2553_44240</name>
</gene>
<dbReference type="RefSeq" id="WP_121311253.1">
    <property type="nucleotide sequence ID" value="NZ_SNVI01000008.1"/>
</dbReference>
<name>A0A4Y8MGX0_9BURK</name>
<dbReference type="AlphaFoldDB" id="A0A4Y8MGX0"/>
<dbReference type="PANTHER" id="PTHR21660:SF1">
    <property type="entry name" value="ACYL-COENZYME A THIOESTERASE 13"/>
    <property type="match status" value="1"/>
</dbReference>
<evidence type="ECO:0000256" key="1">
    <source>
        <dbReference type="ARBA" id="ARBA00008324"/>
    </source>
</evidence>
<dbReference type="InterPro" id="IPR006683">
    <property type="entry name" value="Thioestr_dom"/>
</dbReference>
<protein>
    <submittedName>
        <fullName evidence="4">PaaI family thioesterase</fullName>
    </submittedName>
</protein>
<dbReference type="GO" id="GO:0047617">
    <property type="term" value="F:fatty acyl-CoA hydrolase activity"/>
    <property type="evidence" value="ECO:0007669"/>
    <property type="project" value="InterPro"/>
</dbReference>
<sequence>MAETFATAGSAVQPDNPDRAFIQHTLTAGVHNVALEMNPALAWLGATLLGGSKGALSIGFTAPSESVQGNGVVSGGALASMLDLAMALALLSRLSHGRTCATISLTVNMLEPGHVGKFAVEARVKRLGGRIAFLEADLYDGARARYVANATASFAIFDVRS</sequence>